<dbReference type="RefSeq" id="XP_062715007.1">
    <property type="nucleotide sequence ID" value="XM_062859023.1"/>
</dbReference>
<protein>
    <recommendedName>
        <fullName evidence="1">MULE transposase domain-containing protein</fullName>
    </recommendedName>
</protein>
<dbReference type="InterPro" id="IPR018289">
    <property type="entry name" value="MULE_transposase_dom"/>
</dbReference>
<keyword evidence="3" id="KW-1185">Reference proteome</keyword>
<organism evidence="2 3">
    <name type="scientific">Aedes albopictus</name>
    <name type="common">Asian tiger mosquito</name>
    <name type="synonym">Stegomyia albopicta</name>
    <dbReference type="NCBI Taxonomy" id="7160"/>
    <lineage>
        <taxon>Eukaryota</taxon>
        <taxon>Metazoa</taxon>
        <taxon>Ecdysozoa</taxon>
        <taxon>Arthropoda</taxon>
        <taxon>Hexapoda</taxon>
        <taxon>Insecta</taxon>
        <taxon>Pterygota</taxon>
        <taxon>Neoptera</taxon>
        <taxon>Endopterygota</taxon>
        <taxon>Diptera</taxon>
        <taxon>Nematocera</taxon>
        <taxon>Culicoidea</taxon>
        <taxon>Culicidae</taxon>
        <taxon>Culicinae</taxon>
        <taxon>Aedini</taxon>
        <taxon>Aedes</taxon>
        <taxon>Stegomyia</taxon>
    </lineage>
</organism>
<evidence type="ECO:0000259" key="1">
    <source>
        <dbReference type="Pfam" id="PF10551"/>
    </source>
</evidence>
<evidence type="ECO:0000313" key="3">
    <source>
        <dbReference type="Proteomes" id="UP000069940"/>
    </source>
</evidence>
<dbReference type="Proteomes" id="UP000069940">
    <property type="component" value="Unassembled WGS sequence"/>
</dbReference>
<dbReference type="GeneID" id="134291367"/>
<evidence type="ECO:0000313" key="2">
    <source>
        <dbReference type="EnsemblMetazoa" id="AALFPA23_019764.P29102"/>
    </source>
</evidence>
<proteinExistence type="predicted"/>
<name>A0ABM1ZLZ6_AEDAL</name>
<reference evidence="2" key="2">
    <citation type="submission" date="2025-05" db="UniProtKB">
        <authorList>
            <consortium name="EnsemblMetazoa"/>
        </authorList>
    </citation>
    <scope>IDENTIFICATION</scope>
    <source>
        <strain evidence="2">Foshan</strain>
    </source>
</reference>
<feature type="domain" description="MULE transposase" evidence="1">
    <location>
        <begin position="29"/>
        <end position="130"/>
    </location>
</feature>
<dbReference type="Pfam" id="PF10551">
    <property type="entry name" value="MULE"/>
    <property type="match status" value="1"/>
</dbReference>
<sequence length="320" mass="36689">MKNVEFEHGRIMLFTTSIHLDKLAHCEALIMDGTFSSAPNGFNQIFTIHGSVKNGNGHVFVPLAYFLLPNKKEATYEKAFKLLKRAAKQFKIKIDPPIVLTDFEAAEIKAVASVFPDASRRGCYFHLAKNMWKHIQKLGLANSYAKSVKCQMAFRQTEALAFLDPQEVDQGLAAIRASAPNTMKPFFDYFEKTYVLGKMKSSGRRGKPRFAPEFWSVKSSTENDMPRTSNAVEGWHNKFGGLFKDRTHCKFYEVLRAFQQEEHETSAKYLQNLQGDVLQRPNPKLQIKEEKLKKTLLRREIEDMPLFEFIQSIALILQNK</sequence>
<accession>A0ABM1ZLZ6</accession>
<reference evidence="3" key="1">
    <citation type="journal article" date="2015" name="Proc. Natl. Acad. Sci. U.S.A.">
        <title>Genome sequence of the Asian Tiger mosquito, Aedes albopictus, reveals insights into its biology, genetics, and evolution.</title>
        <authorList>
            <person name="Chen X.G."/>
            <person name="Jiang X."/>
            <person name="Gu J."/>
            <person name="Xu M."/>
            <person name="Wu Y."/>
            <person name="Deng Y."/>
            <person name="Zhang C."/>
            <person name="Bonizzoni M."/>
            <person name="Dermauw W."/>
            <person name="Vontas J."/>
            <person name="Armbruster P."/>
            <person name="Huang X."/>
            <person name="Yang Y."/>
            <person name="Zhang H."/>
            <person name="He W."/>
            <person name="Peng H."/>
            <person name="Liu Y."/>
            <person name="Wu K."/>
            <person name="Chen J."/>
            <person name="Lirakis M."/>
            <person name="Topalis P."/>
            <person name="Van Leeuwen T."/>
            <person name="Hall A.B."/>
            <person name="Jiang X."/>
            <person name="Thorpe C."/>
            <person name="Mueller R.L."/>
            <person name="Sun C."/>
            <person name="Waterhouse R.M."/>
            <person name="Yan G."/>
            <person name="Tu Z.J."/>
            <person name="Fang X."/>
            <person name="James A.A."/>
        </authorList>
    </citation>
    <scope>NUCLEOTIDE SEQUENCE [LARGE SCALE GENOMIC DNA]</scope>
    <source>
        <strain evidence="3">Foshan</strain>
    </source>
</reference>
<dbReference type="EnsemblMetazoa" id="AALFPA23_019764.R29102">
    <property type="protein sequence ID" value="AALFPA23_019764.P29102"/>
    <property type="gene ID" value="AALFPA23_019764"/>
</dbReference>